<gene>
    <name evidence="5" type="ORF">AWRI4620_LOCUS3665</name>
</gene>
<name>A0A9N8PQV6_9PEZI</name>
<dbReference type="OrthoDB" id="416253at2759"/>
<dbReference type="InterPro" id="IPR002372">
    <property type="entry name" value="PQQ_rpt_dom"/>
</dbReference>
<evidence type="ECO:0000259" key="4">
    <source>
        <dbReference type="Pfam" id="PF13360"/>
    </source>
</evidence>
<keyword evidence="3" id="KW-0560">Oxidoreductase</keyword>
<feature type="domain" description="Pyrrolo-quinoline quinone repeat" evidence="4">
    <location>
        <begin position="262"/>
        <end position="472"/>
    </location>
</feature>
<sequence>MALWATSKLAIGSSNAGMLRESCLVKFPVGVSAPLAILGDIAYFPTWDGRFVAFDYKSCQVHWNISVSDIITGFAPLTTLQVSYTRAASRSTPQFDESVLYFTTLAYALVVAVDRQTGAYLAVTQINSHELATLTMSPTFYKGKLLVGASSQEEAAAGFTPDYACCSFVGNMAAVEYDESAREFKTVWDISMITAGSTPPGWSGVAVRGSQPSIDEARSQVFVATGNVYSVPPEYESCLMKADTNITSTNSTCLPGNILQEAVLALDIGTGAIIWSHVVSPLDSWTTACEYGASLPNVAVCPGTPGPDADFGMAPTFVLPSRWTPNKEDTVVIGQKNGVIHAFSAKDVTLHWSSATSHDGVEGGLIWGIAVDDKRVYFAAVNSNFVSWQVQPLNHTIDNSAFGALSLLNGSILWEIPSPYDSISFVQPSVVNDTLFTGRTGQNKTGSHDLTRGGLIVIDKRSGLMIKDYNLDVNFHGGVAIQNDYVMFGTGYNGFSGVGGFHVYTL</sequence>
<dbReference type="Proteomes" id="UP000745764">
    <property type="component" value="Unassembled WGS sequence"/>
</dbReference>
<proteinExistence type="inferred from homology"/>
<comment type="caution">
    <text evidence="5">The sequence shown here is derived from an EMBL/GenBank/DDBJ whole genome shotgun (WGS) entry which is preliminary data.</text>
</comment>
<accession>A0A9N8PQV6</accession>
<dbReference type="InterPro" id="IPR011047">
    <property type="entry name" value="Quinoprotein_ADH-like_sf"/>
</dbReference>
<keyword evidence="6" id="KW-1185">Reference proteome</keyword>
<dbReference type="InterPro" id="IPR018391">
    <property type="entry name" value="PQQ_b-propeller_rpt"/>
</dbReference>
<dbReference type="Gene3D" id="2.130.10.10">
    <property type="entry name" value="YVTN repeat-like/Quinoprotein amine dehydrogenase"/>
    <property type="match status" value="1"/>
</dbReference>
<dbReference type="PANTHER" id="PTHR32303">
    <property type="entry name" value="QUINOPROTEIN ALCOHOL DEHYDROGENASE (CYTOCHROME C)"/>
    <property type="match status" value="1"/>
</dbReference>
<dbReference type="Pfam" id="PF13360">
    <property type="entry name" value="PQQ_2"/>
    <property type="match status" value="1"/>
</dbReference>
<evidence type="ECO:0000256" key="2">
    <source>
        <dbReference type="ARBA" id="ARBA00008156"/>
    </source>
</evidence>
<comment type="similarity">
    <text evidence="2">Belongs to the bacterial PQQ dehydrogenase family.</text>
</comment>
<dbReference type="GO" id="GO:0016491">
    <property type="term" value="F:oxidoreductase activity"/>
    <property type="evidence" value="ECO:0007669"/>
    <property type="project" value="UniProtKB-KW"/>
</dbReference>
<reference evidence="5" key="1">
    <citation type="submission" date="2020-06" db="EMBL/GenBank/DDBJ databases">
        <authorList>
            <person name="Onetto C."/>
        </authorList>
    </citation>
    <scope>NUCLEOTIDE SEQUENCE</scope>
</reference>
<dbReference type="AlphaFoldDB" id="A0A9N8PQV6"/>
<dbReference type="SUPFAM" id="SSF50998">
    <property type="entry name" value="Quinoprotein alcohol dehydrogenase-like"/>
    <property type="match status" value="1"/>
</dbReference>
<evidence type="ECO:0000313" key="5">
    <source>
        <dbReference type="EMBL" id="CAD0109410.1"/>
    </source>
</evidence>
<evidence type="ECO:0000313" key="6">
    <source>
        <dbReference type="Proteomes" id="UP000745764"/>
    </source>
</evidence>
<dbReference type="PANTHER" id="PTHR32303:SF10">
    <property type="entry name" value="OUTER MEMBRANE PROTEIN ASSEMBLY FACTOR BAMB"/>
    <property type="match status" value="1"/>
</dbReference>
<comment type="cofactor">
    <cofactor evidence="1">
        <name>pyrroloquinoline quinone</name>
        <dbReference type="ChEBI" id="CHEBI:58442"/>
    </cofactor>
</comment>
<dbReference type="EMBL" id="CAINUL010000003">
    <property type="protein sequence ID" value="CAD0109410.1"/>
    <property type="molecule type" value="Genomic_DNA"/>
</dbReference>
<dbReference type="InterPro" id="IPR015943">
    <property type="entry name" value="WD40/YVTN_repeat-like_dom_sf"/>
</dbReference>
<protein>
    <recommendedName>
        <fullName evidence="4">Pyrrolo-quinoline quinone repeat domain-containing protein</fullName>
    </recommendedName>
</protein>
<dbReference type="SMART" id="SM00564">
    <property type="entry name" value="PQQ"/>
    <property type="match status" value="5"/>
</dbReference>
<organism evidence="5 6">
    <name type="scientific">Aureobasidium uvarum</name>
    <dbReference type="NCBI Taxonomy" id="2773716"/>
    <lineage>
        <taxon>Eukaryota</taxon>
        <taxon>Fungi</taxon>
        <taxon>Dikarya</taxon>
        <taxon>Ascomycota</taxon>
        <taxon>Pezizomycotina</taxon>
        <taxon>Dothideomycetes</taxon>
        <taxon>Dothideomycetidae</taxon>
        <taxon>Dothideales</taxon>
        <taxon>Saccotheciaceae</taxon>
        <taxon>Aureobasidium</taxon>
    </lineage>
</organism>
<dbReference type="Gene3D" id="2.140.10.10">
    <property type="entry name" value="Quinoprotein alcohol dehydrogenase-like superfamily"/>
    <property type="match status" value="1"/>
</dbReference>
<evidence type="ECO:0000256" key="3">
    <source>
        <dbReference type="ARBA" id="ARBA00023002"/>
    </source>
</evidence>
<evidence type="ECO:0000256" key="1">
    <source>
        <dbReference type="ARBA" id="ARBA00001931"/>
    </source>
</evidence>